<keyword evidence="3" id="KW-0472">Membrane</keyword>
<proteinExistence type="predicted"/>
<feature type="transmembrane region" description="Helical" evidence="3">
    <location>
        <begin position="187"/>
        <end position="208"/>
    </location>
</feature>
<accession>A0A0G4ID47</accession>
<keyword evidence="3" id="KW-1133">Transmembrane helix</keyword>
<dbReference type="Gene3D" id="3.40.50.1820">
    <property type="entry name" value="alpha/beta hydrolase"/>
    <property type="match status" value="2"/>
</dbReference>
<dbReference type="Gene3D" id="2.60.120.260">
    <property type="entry name" value="Galactose-binding domain-like"/>
    <property type="match status" value="1"/>
</dbReference>
<dbReference type="AlphaFoldDB" id="A0A0G4ID47"/>
<keyword evidence="1" id="KW-0378">Hydrolase</keyword>
<dbReference type="InterPro" id="IPR000383">
    <property type="entry name" value="Xaa-Pro-like_dom"/>
</dbReference>
<dbReference type="SUPFAM" id="SSF49785">
    <property type="entry name" value="Galactose-binding domain-like"/>
    <property type="match status" value="1"/>
</dbReference>
<dbReference type="Pfam" id="PF08530">
    <property type="entry name" value="PepX_C"/>
    <property type="match status" value="1"/>
</dbReference>
<dbReference type="NCBIfam" id="TIGR00976">
    <property type="entry name" value="CocE_NonD"/>
    <property type="match status" value="2"/>
</dbReference>
<gene>
    <name evidence="5" type="ORF">Cvel_13261</name>
</gene>
<dbReference type="SMART" id="SM00939">
    <property type="entry name" value="PepX_C"/>
    <property type="match status" value="1"/>
</dbReference>
<evidence type="ECO:0000313" key="5">
    <source>
        <dbReference type="EMBL" id="CEM55041.1"/>
    </source>
</evidence>
<evidence type="ECO:0000256" key="2">
    <source>
        <dbReference type="SAM" id="MobiDB-lite"/>
    </source>
</evidence>
<feature type="region of interest" description="Disordered" evidence="2">
    <location>
        <begin position="1"/>
        <end position="25"/>
    </location>
</feature>
<reference evidence="5" key="1">
    <citation type="submission" date="2014-11" db="EMBL/GenBank/DDBJ databases">
        <authorList>
            <person name="Otto D Thomas"/>
            <person name="Naeem Raeece"/>
        </authorList>
    </citation>
    <scope>NUCLEOTIDE SEQUENCE</scope>
</reference>
<sequence length="996" mass="109528">MRSRGQLQVPHPELLSSGAPKKQDTQGDAIRQSHMRFVGFASAFRLTMRAYFNAVGMASSKADWSLGSFLARTSFPEISEYLWGAGPIPIDLLDILALLYLFGVLGLAQYPKAKLQGLLCAVVVALAMWTGFLPHTWSTQARIERMPTDWFAGQAYVHAGMLVWSLLLDGYTLCMHLRGALSRSNRISSLVLAPLWGVFFFFGCVVLATRGHPPGTAGDFHWVNFKSLGSQIRHVPTLFPSRHSVYVPMRDGTKIAIDVYLPAETAAAHSSLIRERGAKPPSMKLSEETRAEVEKIPTFLHFTRYGRSLTLNWLFWFLPIFGEAPGRTWNQMTWHMAQPLLANGYAFVSVDVRGTGASFGHRESDLSHPEVEDLNEVVQWVRRQAWFNGKVASGGLSYDGMAGLQAAAQGGIDAVWVFFSPNDAFADVAAPGGVMNTAFVEEYQRFTSGLEKDGRLHPVLYKDPLVPLPYTVGIHSLISGVAPVGDRKALVRAAQREHQMNWDLQQVATSGRLRNADDLMTGPSGVSYRPDAGARLEVVEGLHRHNVSIYSTAGFFDSGSVRGAARMHAVLDGLDAQRPADEPRAARHLTLGPWTHSGRRNPSPLAPGSLSNWEKDAHKELVRWLDCELKGVCREGIDTESSVHFIMQEKVQKEEERKEEDECLTEVTENTCLLGEALMQPWTAPEVQSFERVHPGGDSTGKRGSWFASQSWPPAETEYSSLFFDFTDQTPLPTSTSWTGAKTDGVSFSLSPLPPSPTAPTSQDYTVNPESTTGKFTRWQLVHHVLRLSVDQGNRAAGQDQRNFVLTGTELTSDVRVAGSVWVSVWVDLVDGDDASIFAYLEDVDTTTGKVSMVTEGQVMASHRVAFSRPLGSSNPAALATLEDIHAETATRKSVKRGRRFEVQTETVATPGESSVFVRSFESVDRQPRSGVQRVDILLEPSAYTFHKGHAIRLAIAGADKGNFQAVLQEGSTLSTEWKILSGPSFPSAVHIPVLP</sequence>
<evidence type="ECO:0000259" key="4">
    <source>
        <dbReference type="SMART" id="SM00939"/>
    </source>
</evidence>
<dbReference type="EMBL" id="CDMZ01005841">
    <property type="protein sequence ID" value="CEM55041.1"/>
    <property type="molecule type" value="Genomic_DNA"/>
</dbReference>
<dbReference type="InterPro" id="IPR005674">
    <property type="entry name" value="CocE/Ser_esterase"/>
</dbReference>
<protein>
    <recommendedName>
        <fullName evidence="4">Xaa-Pro dipeptidyl-peptidase C-terminal domain-containing protein</fullName>
    </recommendedName>
</protein>
<dbReference type="Pfam" id="PF02129">
    <property type="entry name" value="Peptidase_S15"/>
    <property type="match status" value="1"/>
</dbReference>
<evidence type="ECO:0000256" key="1">
    <source>
        <dbReference type="ARBA" id="ARBA00022801"/>
    </source>
</evidence>
<feature type="transmembrane region" description="Helical" evidence="3">
    <location>
        <begin position="155"/>
        <end position="175"/>
    </location>
</feature>
<dbReference type="VEuPathDB" id="CryptoDB:Cvel_13261"/>
<organism evidence="5">
    <name type="scientific">Chromera velia CCMP2878</name>
    <dbReference type="NCBI Taxonomy" id="1169474"/>
    <lineage>
        <taxon>Eukaryota</taxon>
        <taxon>Sar</taxon>
        <taxon>Alveolata</taxon>
        <taxon>Colpodellida</taxon>
        <taxon>Chromeraceae</taxon>
        <taxon>Chromera</taxon>
    </lineage>
</organism>
<dbReference type="GO" id="GO:0008239">
    <property type="term" value="F:dipeptidyl-peptidase activity"/>
    <property type="evidence" value="ECO:0007669"/>
    <property type="project" value="InterPro"/>
</dbReference>
<feature type="transmembrane region" description="Helical" evidence="3">
    <location>
        <begin position="88"/>
        <end position="108"/>
    </location>
</feature>
<dbReference type="SUPFAM" id="SSF53474">
    <property type="entry name" value="alpha/beta-Hydrolases"/>
    <property type="match status" value="1"/>
</dbReference>
<feature type="transmembrane region" description="Helical" evidence="3">
    <location>
        <begin position="115"/>
        <end position="135"/>
    </location>
</feature>
<dbReference type="InterPro" id="IPR008979">
    <property type="entry name" value="Galactose-bd-like_sf"/>
</dbReference>
<dbReference type="InterPro" id="IPR013736">
    <property type="entry name" value="Xaa-Pro_dipept_C"/>
</dbReference>
<name>A0A0G4ID47_9ALVE</name>
<dbReference type="InterPro" id="IPR029058">
    <property type="entry name" value="AB_hydrolase_fold"/>
</dbReference>
<feature type="domain" description="Xaa-Pro dipeptidyl-peptidase C-terminal" evidence="4">
    <location>
        <begin position="622"/>
        <end position="991"/>
    </location>
</feature>
<keyword evidence="3" id="KW-0812">Transmembrane</keyword>
<evidence type="ECO:0000256" key="3">
    <source>
        <dbReference type="SAM" id="Phobius"/>
    </source>
</evidence>